<dbReference type="EMBL" id="BMZR01000003">
    <property type="protein sequence ID" value="GHD32580.1"/>
    <property type="molecule type" value="Genomic_DNA"/>
</dbReference>
<gene>
    <name evidence="1" type="ORF">GCM10016272_15480</name>
</gene>
<accession>A0ABQ3GQJ7</accession>
<protein>
    <submittedName>
        <fullName evidence="1">Uncharacterized protein</fullName>
    </submittedName>
</protein>
<evidence type="ECO:0000313" key="1">
    <source>
        <dbReference type="EMBL" id="GHD32580.1"/>
    </source>
</evidence>
<sequence length="59" mass="7295">MSVLTLLRSRRRANDDDVYNDYAYKKHEDSEHDIRQLYICLFVKYKSCYGRKHDRLCRH</sequence>
<proteinExistence type="predicted"/>
<reference evidence="2" key="1">
    <citation type="journal article" date="2019" name="Int. J. Syst. Evol. Microbiol.">
        <title>The Global Catalogue of Microorganisms (GCM) 10K type strain sequencing project: providing services to taxonomists for standard genome sequencing and annotation.</title>
        <authorList>
            <consortium name="The Broad Institute Genomics Platform"/>
            <consortium name="The Broad Institute Genome Sequencing Center for Infectious Disease"/>
            <person name="Wu L."/>
            <person name="Ma J."/>
        </authorList>
    </citation>
    <scope>NUCLEOTIDE SEQUENCE [LARGE SCALE GENOMIC DNA]</scope>
    <source>
        <strain evidence="2">KCTC 42280</strain>
    </source>
</reference>
<evidence type="ECO:0000313" key="2">
    <source>
        <dbReference type="Proteomes" id="UP000610203"/>
    </source>
</evidence>
<dbReference type="Proteomes" id="UP000610203">
    <property type="component" value="Unassembled WGS sequence"/>
</dbReference>
<name>A0ABQ3GQJ7_9GAMM</name>
<keyword evidence="2" id="KW-1185">Reference proteome</keyword>
<comment type="caution">
    <text evidence="1">The sequence shown here is derived from an EMBL/GenBank/DDBJ whole genome shotgun (WGS) entry which is preliminary data.</text>
</comment>
<organism evidence="1 2">
    <name type="scientific">Psychrobacter glaciei</name>
    <dbReference type="NCBI Taxonomy" id="619771"/>
    <lineage>
        <taxon>Bacteria</taxon>
        <taxon>Pseudomonadati</taxon>
        <taxon>Pseudomonadota</taxon>
        <taxon>Gammaproteobacteria</taxon>
        <taxon>Moraxellales</taxon>
        <taxon>Moraxellaceae</taxon>
        <taxon>Psychrobacter</taxon>
    </lineage>
</organism>